<accession>A0A3P7DSL2</accession>
<keyword evidence="2" id="KW-1185">Reference proteome</keyword>
<dbReference type="EMBL" id="UYWW01003147">
    <property type="protein sequence ID" value="VDM12493.1"/>
    <property type="molecule type" value="Genomic_DNA"/>
</dbReference>
<evidence type="ECO:0000313" key="2">
    <source>
        <dbReference type="Proteomes" id="UP000270924"/>
    </source>
</evidence>
<reference evidence="1 2" key="1">
    <citation type="submission" date="2018-11" db="EMBL/GenBank/DDBJ databases">
        <authorList>
            <consortium name="Pathogen Informatics"/>
        </authorList>
    </citation>
    <scope>NUCLEOTIDE SEQUENCE [LARGE SCALE GENOMIC DNA]</scope>
</reference>
<evidence type="ECO:0000313" key="1">
    <source>
        <dbReference type="EMBL" id="VDM12493.1"/>
    </source>
</evidence>
<dbReference type="InterPro" id="IPR024855">
    <property type="entry name" value="UNC79"/>
</dbReference>
<dbReference type="PANTHER" id="PTHR21696">
    <property type="entry name" value="PROTEIN UNC-79 HOMOLOG"/>
    <property type="match status" value="1"/>
</dbReference>
<organism evidence="1 2">
    <name type="scientific">Wuchereria bancrofti</name>
    <dbReference type="NCBI Taxonomy" id="6293"/>
    <lineage>
        <taxon>Eukaryota</taxon>
        <taxon>Metazoa</taxon>
        <taxon>Ecdysozoa</taxon>
        <taxon>Nematoda</taxon>
        <taxon>Chromadorea</taxon>
        <taxon>Rhabditida</taxon>
        <taxon>Spirurina</taxon>
        <taxon>Spiruromorpha</taxon>
        <taxon>Filarioidea</taxon>
        <taxon>Onchocercidae</taxon>
        <taxon>Wuchereria</taxon>
    </lineage>
</organism>
<protein>
    <submittedName>
        <fullName evidence="1">Uncharacterized protein</fullName>
    </submittedName>
</protein>
<proteinExistence type="predicted"/>
<sequence length="235" mass="26931">MSELYQRKLTRARQIIENSCNARSIVRTLQNNSMCHQLSTAIFRPSSWKITAELKYDEMKRRTNALISGRKKIRHLVTIVKVISTWKLSKHLQSFTNVLARSTTNSQEMKESLHNTSSNSGAFSRLREFTDEESNMCLLMNRVVDIDNPERYIVYLTVSLFVSFLCKNKSGDEKVNAKKQSLLFRHFNALIGYSNSEKCFTIPPKILRKSAVCNSFLSGLPEILDCNLVVGNQVK</sequence>
<gene>
    <name evidence="1" type="ORF">WBA_LOCUS5879</name>
</gene>
<dbReference type="PANTHER" id="PTHR21696:SF2">
    <property type="entry name" value="PROTEIN UNC-79 HOMOLOG"/>
    <property type="match status" value="1"/>
</dbReference>
<dbReference type="OrthoDB" id="5846473at2759"/>
<name>A0A3P7DSL2_WUCBA</name>
<dbReference type="InParanoid" id="A0A3P7DSL2"/>
<dbReference type="Proteomes" id="UP000270924">
    <property type="component" value="Unassembled WGS sequence"/>
</dbReference>
<dbReference type="AlphaFoldDB" id="A0A3P7DSL2"/>